<protein>
    <submittedName>
        <fullName evidence="1">LmbE family N-acetylglucosaminyl deacetylase</fullName>
    </submittedName>
</protein>
<gene>
    <name evidence="1" type="ORF">EDE15_4701</name>
</gene>
<dbReference type="AlphaFoldDB" id="A0A428MQE0"/>
<organism evidence="1 2">
    <name type="scientific">Edaphobacter aggregans</name>
    <dbReference type="NCBI Taxonomy" id="570835"/>
    <lineage>
        <taxon>Bacteria</taxon>
        <taxon>Pseudomonadati</taxon>
        <taxon>Acidobacteriota</taxon>
        <taxon>Terriglobia</taxon>
        <taxon>Terriglobales</taxon>
        <taxon>Acidobacteriaceae</taxon>
        <taxon>Edaphobacter</taxon>
    </lineage>
</organism>
<evidence type="ECO:0000313" key="2">
    <source>
        <dbReference type="Proteomes" id="UP000269669"/>
    </source>
</evidence>
<dbReference type="PANTHER" id="PTHR12993:SF29">
    <property type="entry name" value="BLR3841 PROTEIN"/>
    <property type="match status" value="1"/>
</dbReference>
<dbReference type="InterPro" id="IPR003737">
    <property type="entry name" value="GlcNAc_PI_deacetylase-related"/>
</dbReference>
<dbReference type="RefSeq" id="WP_125487348.1">
    <property type="nucleotide sequence ID" value="NZ_RSDW01000001.1"/>
</dbReference>
<dbReference type="OrthoDB" id="128519at2"/>
<reference evidence="1 2" key="1">
    <citation type="submission" date="2018-12" db="EMBL/GenBank/DDBJ databases">
        <title>Sequencing of bacterial isolates from soil warming experiment in Harvard Forest, Massachusetts, USA.</title>
        <authorList>
            <person name="Deangelis K."/>
        </authorList>
    </citation>
    <scope>NUCLEOTIDE SEQUENCE [LARGE SCALE GENOMIC DNA]</scope>
    <source>
        <strain evidence="1 2">EB153</strain>
    </source>
</reference>
<sequence>MIKPLVSEIEWVPVWQAAIPWQPSDRNMLVIAPHPDDETLAAGGLIARQTSKDIPIHVVAVTDGENAYNDGIDITFRRSAEQTSALKRLGVVSSSITRLKLTDSGISDQEELLVEQLMPFVSQETHVLAPWTGDFHPDHEACGRAAREVARRSGAALSFYFFWTWHRGTPDLLNGLPLRSVALSTKDQIAKAEALGQYRSQLEHASGQPILPEELLWPARQSCEVFLPV</sequence>
<dbReference type="PANTHER" id="PTHR12993">
    <property type="entry name" value="N-ACETYLGLUCOSAMINYL-PHOSPHATIDYLINOSITOL DE-N-ACETYLASE-RELATED"/>
    <property type="match status" value="1"/>
</dbReference>
<name>A0A428MQE0_9BACT</name>
<accession>A0A428MQE0</accession>
<dbReference type="SUPFAM" id="SSF102588">
    <property type="entry name" value="LmbE-like"/>
    <property type="match status" value="1"/>
</dbReference>
<dbReference type="Gene3D" id="3.40.50.10320">
    <property type="entry name" value="LmbE-like"/>
    <property type="match status" value="1"/>
</dbReference>
<proteinExistence type="predicted"/>
<dbReference type="GO" id="GO:0016811">
    <property type="term" value="F:hydrolase activity, acting on carbon-nitrogen (but not peptide) bonds, in linear amides"/>
    <property type="evidence" value="ECO:0007669"/>
    <property type="project" value="TreeGrafter"/>
</dbReference>
<evidence type="ECO:0000313" key="1">
    <source>
        <dbReference type="EMBL" id="RSL19080.1"/>
    </source>
</evidence>
<comment type="caution">
    <text evidence="1">The sequence shown here is derived from an EMBL/GenBank/DDBJ whole genome shotgun (WGS) entry which is preliminary data.</text>
</comment>
<dbReference type="InterPro" id="IPR024078">
    <property type="entry name" value="LmbE-like_dom_sf"/>
</dbReference>
<keyword evidence="2" id="KW-1185">Reference proteome</keyword>
<dbReference type="EMBL" id="RSDW01000001">
    <property type="protein sequence ID" value="RSL19080.1"/>
    <property type="molecule type" value="Genomic_DNA"/>
</dbReference>
<dbReference type="Proteomes" id="UP000269669">
    <property type="component" value="Unassembled WGS sequence"/>
</dbReference>
<dbReference type="Pfam" id="PF02585">
    <property type="entry name" value="PIG-L"/>
    <property type="match status" value="1"/>
</dbReference>